<sequence>MDWSATLPPDDWLVLPPSDELEATQPLIRAAAPMAPAPARNWRRPVGEMGVVFIGSDSLVGCYRLAWRRRDVKINC</sequence>
<proteinExistence type="predicted"/>
<evidence type="ECO:0000313" key="1">
    <source>
        <dbReference type="EMBL" id="CAG6390585.1"/>
    </source>
</evidence>
<gene>
    <name evidence="1" type="ORF">SCOCK_10053</name>
</gene>
<accession>A0A9W4E116</accession>
<protein>
    <submittedName>
        <fullName evidence="1">Uncharacterized protein</fullName>
    </submittedName>
</protein>
<reference evidence="1" key="1">
    <citation type="submission" date="2021-05" db="EMBL/GenBank/DDBJ databases">
        <authorList>
            <person name="Arsene-Ploetze F."/>
        </authorList>
    </citation>
    <scope>NUCLEOTIDE SEQUENCE</scope>
    <source>
        <strain evidence="1">DSM 42138</strain>
    </source>
</reference>
<dbReference type="Proteomes" id="UP001152519">
    <property type="component" value="Unassembled WGS sequence"/>
</dbReference>
<comment type="caution">
    <text evidence="1">The sequence shown here is derived from an EMBL/GenBank/DDBJ whole genome shotgun (WGS) entry which is preliminary data.</text>
</comment>
<organism evidence="1 2">
    <name type="scientific">Actinacidiphila cocklensis</name>
    <dbReference type="NCBI Taxonomy" id="887465"/>
    <lineage>
        <taxon>Bacteria</taxon>
        <taxon>Bacillati</taxon>
        <taxon>Actinomycetota</taxon>
        <taxon>Actinomycetes</taxon>
        <taxon>Kitasatosporales</taxon>
        <taxon>Streptomycetaceae</taxon>
        <taxon>Actinacidiphila</taxon>
    </lineage>
</organism>
<name>A0A9W4E116_9ACTN</name>
<dbReference type="EMBL" id="CAJSLV010000001">
    <property type="protein sequence ID" value="CAG6390585.1"/>
    <property type="molecule type" value="Genomic_DNA"/>
</dbReference>
<evidence type="ECO:0000313" key="2">
    <source>
        <dbReference type="Proteomes" id="UP001152519"/>
    </source>
</evidence>
<dbReference type="AlphaFoldDB" id="A0A9W4E116"/>
<keyword evidence="2" id="KW-1185">Reference proteome</keyword>